<name>A0ABV0JH01_9CYAN</name>
<keyword evidence="3" id="KW-0732">Signal</keyword>
<keyword evidence="1" id="KW-0853">WD repeat</keyword>
<dbReference type="PANTHER" id="PTHR19848:SF8">
    <property type="entry name" value="F-BOX AND WD REPEAT DOMAIN CONTAINING 7"/>
    <property type="match status" value="1"/>
</dbReference>
<evidence type="ECO:0000313" key="4">
    <source>
        <dbReference type="EMBL" id="MEP0821025.1"/>
    </source>
</evidence>
<evidence type="ECO:0008006" key="6">
    <source>
        <dbReference type="Google" id="ProtNLM"/>
    </source>
</evidence>
<reference evidence="4 5" key="1">
    <citation type="submission" date="2022-04" db="EMBL/GenBank/DDBJ databases">
        <title>Positive selection, recombination, and allopatry shape intraspecific diversity of widespread and dominant cyanobacteria.</title>
        <authorList>
            <person name="Wei J."/>
            <person name="Shu W."/>
            <person name="Hu C."/>
        </authorList>
    </citation>
    <scope>NUCLEOTIDE SEQUENCE [LARGE SCALE GENOMIC DNA]</scope>
    <source>
        <strain evidence="4 5">GB2-A4</strain>
    </source>
</reference>
<evidence type="ECO:0000256" key="1">
    <source>
        <dbReference type="ARBA" id="ARBA00022574"/>
    </source>
</evidence>
<keyword evidence="2" id="KW-0677">Repeat</keyword>
<dbReference type="Proteomes" id="UP001464891">
    <property type="component" value="Unassembled WGS sequence"/>
</dbReference>
<gene>
    <name evidence="4" type="ORF">NC998_28670</name>
</gene>
<sequence length="380" mass="41712">MKSTIALAWVSGVVSCAIASSAPAQQIPNAVPRATPNSTKSWERPTLRVSLPTSATQLEFSADGETLLTDGATKQSAELWSLKTGQRISTFPAKAGFAFCDIALSPDGQFAAGLLESRAAPKVQAKRQIELNVWDLKTGKSQWTRPIQDHPLQTPPVPGQMQPPDIAVCQVEFSPNSRVLATSISSRSNKLQSGVRIWNVPQGTLQQVTGSPVTYIDRLAFSPDSAVVGFTTLANSNSQLHLWNLKTRKLQAKLQARYEGNLLSIVDIVFSPNQPDVIAFANDGIFSYLHHWQTKTGKFQRLSRLSIDRTANLLALSPDGQTYVYGSDVIGYYISNFQTHQSWEFPPALKYKSGPTRVVFSRDGQQMAIVIDNQTIQVIR</sequence>
<comment type="caution">
    <text evidence="4">The sequence shown here is derived from an EMBL/GenBank/DDBJ whole genome shotgun (WGS) entry which is preliminary data.</text>
</comment>
<dbReference type="EMBL" id="JAMPKM010000060">
    <property type="protein sequence ID" value="MEP0821025.1"/>
    <property type="molecule type" value="Genomic_DNA"/>
</dbReference>
<dbReference type="InterPro" id="IPR015943">
    <property type="entry name" value="WD40/YVTN_repeat-like_dom_sf"/>
</dbReference>
<protein>
    <recommendedName>
        <fullName evidence="6">WD40 repeat domain-containing protein</fullName>
    </recommendedName>
</protein>
<organism evidence="4 5">
    <name type="scientific">Trichocoleus desertorum GB2-A4</name>
    <dbReference type="NCBI Taxonomy" id="2933944"/>
    <lineage>
        <taxon>Bacteria</taxon>
        <taxon>Bacillati</taxon>
        <taxon>Cyanobacteriota</taxon>
        <taxon>Cyanophyceae</taxon>
        <taxon>Leptolyngbyales</taxon>
        <taxon>Trichocoleusaceae</taxon>
        <taxon>Trichocoleus</taxon>
    </lineage>
</organism>
<dbReference type="Gene3D" id="2.130.10.10">
    <property type="entry name" value="YVTN repeat-like/Quinoprotein amine dehydrogenase"/>
    <property type="match status" value="2"/>
</dbReference>
<evidence type="ECO:0000256" key="2">
    <source>
        <dbReference type="ARBA" id="ARBA00022737"/>
    </source>
</evidence>
<feature type="signal peptide" evidence="3">
    <location>
        <begin position="1"/>
        <end position="26"/>
    </location>
</feature>
<evidence type="ECO:0000313" key="5">
    <source>
        <dbReference type="Proteomes" id="UP001464891"/>
    </source>
</evidence>
<dbReference type="PROSITE" id="PS51257">
    <property type="entry name" value="PROKAR_LIPOPROTEIN"/>
    <property type="match status" value="1"/>
</dbReference>
<accession>A0ABV0JH01</accession>
<dbReference type="RefSeq" id="WP_190443246.1">
    <property type="nucleotide sequence ID" value="NZ_JAMPKM010000060.1"/>
</dbReference>
<feature type="chain" id="PRO_5045294961" description="WD40 repeat domain-containing protein" evidence="3">
    <location>
        <begin position="27"/>
        <end position="380"/>
    </location>
</feature>
<proteinExistence type="predicted"/>
<keyword evidence="5" id="KW-1185">Reference proteome</keyword>
<evidence type="ECO:0000256" key="3">
    <source>
        <dbReference type="SAM" id="SignalP"/>
    </source>
</evidence>
<dbReference type="PANTHER" id="PTHR19848">
    <property type="entry name" value="WD40 REPEAT PROTEIN"/>
    <property type="match status" value="1"/>
</dbReference>
<dbReference type="SUPFAM" id="SSF69322">
    <property type="entry name" value="Tricorn protease domain 2"/>
    <property type="match status" value="1"/>
</dbReference>